<keyword evidence="1" id="KW-0175">Coiled coil</keyword>
<dbReference type="KEGG" id="cpor:BED41_10595"/>
<dbReference type="STRING" id="1197717.BED41_10595"/>
<keyword evidence="4" id="KW-1185">Reference proteome</keyword>
<dbReference type="Pfam" id="PF12728">
    <property type="entry name" value="HTH_17"/>
    <property type="match status" value="1"/>
</dbReference>
<dbReference type="InterPro" id="IPR041657">
    <property type="entry name" value="HTH_17"/>
</dbReference>
<dbReference type="GeneID" id="83058295"/>
<name>A0A1B2I6A2_9BACT</name>
<evidence type="ECO:0000256" key="1">
    <source>
        <dbReference type="SAM" id="Coils"/>
    </source>
</evidence>
<evidence type="ECO:0000313" key="4">
    <source>
        <dbReference type="Proteomes" id="UP000093044"/>
    </source>
</evidence>
<feature type="coiled-coil region" evidence="1">
    <location>
        <begin position="10"/>
        <end position="37"/>
    </location>
</feature>
<feature type="domain" description="Helix-turn-helix" evidence="2">
    <location>
        <begin position="40"/>
        <end position="92"/>
    </location>
</feature>
<reference evidence="3" key="1">
    <citation type="submission" date="2016-08" db="EMBL/GenBank/DDBJ databases">
        <title>Complete genome of Cloacibacillus porcorum.</title>
        <authorList>
            <person name="Looft T."/>
            <person name="Bayles D.O."/>
            <person name="Alt D.P."/>
        </authorList>
    </citation>
    <scope>NUCLEOTIDE SEQUENCE [LARGE SCALE GENOMIC DNA]</scope>
    <source>
        <strain evidence="3">CL-84</strain>
    </source>
</reference>
<dbReference type="Proteomes" id="UP000093044">
    <property type="component" value="Chromosome"/>
</dbReference>
<dbReference type="EMBL" id="CP016757">
    <property type="protein sequence ID" value="ANZ45476.1"/>
    <property type="molecule type" value="Genomic_DNA"/>
</dbReference>
<dbReference type="AlphaFoldDB" id="A0A1B2I6A2"/>
<evidence type="ECO:0000313" key="3">
    <source>
        <dbReference type="EMBL" id="ANZ45476.1"/>
    </source>
</evidence>
<accession>A0A1B2I6A2</accession>
<dbReference type="InterPro" id="IPR009061">
    <property type="entry name" value="DNA-bd_dom_put_sf"/>
</dbReference>
<organism evidence="3 4">
    <name type="scientific">Cloacibacillus porcorum</name>
    <dbReference type="NCBI Taxonomy" id="1197717"/>
    <lineage>
        <taxon>Bacteria</taxon>
        <taxon>Thermotogati</taxon>
        <taxon>Synergistota</taxon>
        <taxon>Synergistia</taxon>
        <taxon>Synergistales</taxon>
        <taxon>Synergistaceae</taxon>
        <taxon>Cloacibacillus</taxon>
    </lineage>
</organism>
<sequence length="100" mass="11512">MTELEFETTCAELRSVLMEAIQKLDDAADRSSRLLNEHKAAKYLDVSPGTLRNWRDKNIGPRSMEIEGGKGDGGKKLIRYDIDDLDKWITEHPRRKELPK</sequence>
<gene>
    <name evidence="3" type="ORF">BED41_10595</name>
</gene>
<protein>
    <recommendedName>
        <fullName evidence="2">Helix-turn-helix domain-containing protein</fullName>
    </recommendedName>
</protein>
<evidence type="ECO:0000259" key="2">
    <source>
        <dbReference type="Pfam" id="PF12728"/>
    </source>
</evidence>
<proteinExistence type="predicted"/>
<dbReference type="SUPFAM" id="SSF46955">
    <property type="entry name" value="Putative DNA-binding domain"/>
    <property type="match status" value="1"/>
</dbReference>
<dbReference type="OrthoDB" id="289890at2"/>
<dbReference type="RefSeq" id="WP_066745834.1">
    <property type="nucleotide sequence ID" value="NZ_CP016757.1"/>
</dbReference>